<evidence type="ECO:0000313" key="2">
    <source>
        <dbReference type="EMBL" id="KAG1796374.1"/>
    </source>
</evidence>
<evidence type="ECO:0000313" key="3">
    <source>
        <dbReference type="Proteomes" id="UP000719766"/>
    </source>
</evidence>
<dbReference type="InterPro" id="IPR045338">
    <property type="entry name" value="DUF6535"/>
</dbReference>
<name>A0A9P7AX02_9AGAM</name>
<proteinExistence type="predicted"/>
<reference evidence="2" key="1">
    <citation type="journal article" date="2020" name="New Phytol.">
        <title>Comparative genomics reveals dynamic genome evolution in host specialist ectomycorrhizal fungi.</title>
        <authorList>
            <person name="Lofgren L.A."/>
            <person name="Nguyen N.H."/>
            <person name="Vilgalys R."/>
            <person name="Ruytinx J."/>
            <person name="Liao H.L."/>
            <person name="Branco S."/>
            <person name="Kuo A."/>
            <person name="LaButti K."/>
            <person name="Lipzen A."/>
            <person name="Andreopoulos W."/>
            <person name="Pangilinan J."/>
            <person name="Riley R."/>
            <person name="Hundley H."/>
            <person name="Na H."/>
            <person name="Barry K."/>
            <person name="Grigoriev I.V."/>
            <person name="Stajich J.E."/>
            <person name="Kennedy P.G."/>
        </authorList>
    </citation>
    <scope>NUCLEOTIDE SEQUENCE</scope>
    <source>
        <strain evidence="2">S12</strain>
    </source>
</reference>
<keyword evidence="3" id="KW-1185">Reference proteome</keyword>
<accession>A0A9P7AX02</accession>
<organism evidence="2 3">
    <name type="scientific">Suillus plorans</name>
    <dbReference type="NCBI Taxonomy" id="116603"/>
    <lineage>
        <taxon>Eukaryota</taxon>
        <taxon>Fungi</taxon>
        <taxon>Dikarya</taxon>
        <taxon>Basidiomycota</taxon>
        <taxon>Agaricomycotina</taxon>
        <taxon>Agaricomycetes</taxon>
        <taxon>Agaricomycetidae</taxon>
        <taxon>Boletales</taxon>
        <taxon>Suillineae</taxon>
        <taxon>Suillaceae</taxon>
        <taxon>Suillus</taxon>
    </lineage>
</organism>
<dbReference type="RefSeq" id="XP_041161890.1">
    <property type="nucleotide sequence ID" value="XM_041297678.1"/>
</dbReference>
<dbReference type="Pfam" id="PF20153">
    <property type="entry name" value="DUF6535"/>
    <property type="match status" value="1"/>
</dbReference>
<comment type="caution">
    <text evidence="2">The sequence shown here is derived from an EMBL/GenBank/DDBJ whole genome shotgun (WGS) entry which is preliminary data.</text>
</comment>
<evidence type="ECO:0000259" key="1">
    <source>
        <dbReference type="Pfam" id="PF20153"/>
    </source>
</evidence>
<gene>
    <name evidence="2" type="ORF">HD556DRAFT_1234634</name>
</gene>
<dbReference type="GeneID" id="64591442"/>
<dbReference type="OrthoDB" id="3235960at2759"/>
<dbReference type="Proteomes" id="UP000719766">
    <property type="component" value="Unassembled WGS sequence"/>
</dbReference>
<feature type="non-terminal residue" evidence="2">
    <location>
        <position position="1"/>
    </location>
</feature>
<dbReference type="AlphaFoldDB" id="A0A9P7AX02"/>
<dbReference type="EMBL" id="JABBWE010000019">
    <property type="protein sequence ID" value="KAG1796374.1"/>
    <property type="molecule type" value="Genomic_DNA"/>
</dbReference>
<feature type="domain" description="DUF6535" evidence="1">
    <location>
        <begin position="1"/>
        <end position="116"/>
    </location>
</feature>
<protein>
    <recommendedName>
        <fullName evidence="1">DUF6535 domain-containing protein</fullName>
    </recommendedName>
</protein>
<sequence>YKKVSDEYDDDFLARANDGMGVILTFAGLLSAVNSSFIGSMQPDPGDTTNVLLLKLIQITANPNSVHDIIHFSSSEGYSSLTVCMQTFAYASSVLAASGAVLGNQWLNSYKAAQGKDLWRSAAYKGR</sequence>